<evidence type="ECO:0000313" key="2">
    <source>
        <dbReference type="EMBL" id="GBP18796.1"/>
    </source>
</evidence>
<feature type="region of interest" description="Disordered" evidence="1">
    <location>
        <begin position="1"/>
        <end position="32"/>
    </location>
</feature>
<accession>A0A4C1TYX4</accession>
<evidence type="ECO:0000256" key="1">
    <source>
        <dbReference type="SAM" id="MobiDB-lite"/>
    </source>
</evidence>
<protein>
    <submittedName>
        <fullName evidence="2">Uncharacterized protein</fullName>
    </submittedName>
</protein>
<dbReference type="Proteomes" id="UP000299102">
    <property type="component" value="Unassembled WGS sequence"/>
</dbReference>
<proteinExistence type="predicted"/>
<evidence type="ECO:0000313" key="3">
    <source>
        <dbReference type="Proteomes" id="UP000299102"/>
    </source>
</evidence>
<name>A0A4C1TYX4_EUMVA</name>
<dbReference type="AlphaFoldDB" id="A0A4C1TYX4"/>
<organism evidence="2 3">
    <name type="scientific">Eumeta variegata</name>
    <name type="common">Bagworm moth</name>
    <name type="synonym">Eumeta japonica</name>
    <dbReference type="NCBI Taxonomy" id="151549"/>
    <lineage>
        <taxon>Eukaryota</taxon>
        <taxon>Metazoa</taxon>
        <taxon>Ecdysozoa</taxon>
        <taxon>Arthropoda</taxon>
        <taxon>Hexapoda</taxon>
        <taxon>Insecta</taxon>
        <taxon>Pterygota</taxon>
        <taxon>Neoptera</taxon>
        <taxon>Endopterygota</taxon>
        <taxon>Lepidoptera</taxon>
        <taxon>Glossata</taxon>
        <taxon>Ditrysia</taxon>
        <taxon>Tineoidea</taxon>
        <taxon>Psychidae</taxon>
        <taxon>Oiketicinae</taxon>
        <taxon>Eumeta</taxon>
    </lineage>
</organism>
<dbReference type="EMBL" id="BGZK01000101">
    <property type="protein sequence ID" value="GBP18796.1"/>
    <property type="molecule type" value="Genomic_DNA"/>
</dbReference>
<comment type="caution">
    <text evidence="2">The sequence shown here is derived from an EMBL/GenBank/DDBJ whole genome shotgun (WGS) entry which is preliminary data.</text>
</comment>
<keyword evidence="3" id="KW-1185">Reference proteome</keyword>
<reference evidence="2 3" key="1">
    <citation type="journal article" date="2019" name="Commun. Biol.">
        <title>The bagworm genome reveals a unique fibroin gene that provides high tensile strength.</title>
        <authorList>
            <person name="Kono N."/>
            <person name="Nakamura H."/>
            <person name="Ohtoshi R."/>
            <person name="Tomita M."/>
            <person name="Numata K."/>
            <person name="Arakawa K."/>
        </authorList>
    </citation>
    <scope>NUCLEOTIDE SEQUENCE [LARGE SCALE GENOMIC DNA]</scope>
</reference>
<sequence length="93" mass="9932">MELTPGSGPQRTPCRGAAGSDASSPGTSRLPRVRVRISPQTLPAQVVEVAPDVHGDQRRPSCARVCCRTRAPCAVLRAVPRTGLHIFVTTLNY</sequence>
<gene>
    <name evidence="2" type="ORF">EVAR_93224_1</name>
</gene>